<evidence type="ECO:0000313" key="2">
    <source>
        <dbReference type="EMBL" id="KAI6296514.1"/>
    </source>
</evidence>
<keyword evidence="3" id="KW-1185">Reference proteome</keyword>
<feature type="region of interest" description="Disordered" evidence="1">
    <location>
        <begin position="81"/>
        <end position="106"/>
    </location>
</feature>
<name>A0ABQ8NG45_PYRGI</name>
<sequence length="106" mass="11662">MFQLCTFVAVLYIPGFEKLPEWEIRREVTKPGGQAGSPTQWGEPVIRSQSPTACARNRNVLFGDHLTRLLDRAATTQRVPLVIKSSNSSSSNNNNSSSSDSNGRIL</sequence>
<evidence type="ECO:0000256" key="1">
    <source>
        <dbReference type="SAM" id="MobiDB-lite"/>
    </source>
</evidence>
<feature type="compositionally biased region" description="Low complexity" evidence="1">
    <location>
        <begin position="85"/>
        <end position="106"/>
    </location>
</feature>
<dbReference type="EMBL" id="JABSND010000133">
    <property type="protein sequence ID" value="KAI6296514.1"/>
    <property type="molecule type" value="Genomic_DNA"/>
</dbReference>
<comment type="caution">
    <text evidence="2">The sequence shown here is derived from an EMBL/GenBank/DDBJ whole genome shotgun (WGS) entry which is preliminary data.</text>
</comment>
<protein>
    <submittedName>
        <fullName evidence="2">Uncharacterized protein</fullName>
    </submittedName>
</protein>
<organism evidence="2 3">
    <name type="scientific">Pyricularia grisea</name>
    <name type="common">Crabgrass-specific blast fungus</name>
    <name type="synonym">Magnaporthe grisea</name>
    <dbReference type="NCBI Taxonomy" id="148305"/>
    <lineage>
        <taxon>Eukaryota</taxon>
        <taxon>Fungi</taxon>
        <taxon>Dikarya</taxon>
        <taxon>Ascomycota</taxon>
        <taxon>Pezizomycotina</taxon>
        <taxon>Sordariomycetes</taxon>
        <taxon>Sordariomycetidae</taxon>
        <taxon>Magnaporthales</taxon>
        <taxon>Pyriculariaceae</taxon>
        <taxon>Pyricularia</taxon>
    </lineage>
</organism>
<gene>
    <name evidence="2" type="ORF">MCOR33_006921</name>
</gene>
<accession>A0ABQ8NG45</accession>
<proteinExistence type="predicted"/>
<reference evidence="2" key="1">
    <citation type="submission" date="2021-01" db="EMBL/GenBank/DDBJ databases">
        <title>Deciphering the adaptive evolutionary patterns associated with biogeogrpahic diversity in the finger millet blast pathogen Magnaporthe oryzae in Eastern Africa.</title>
        <authorList>
            <person name="Onyema G."/>
            <person name="Shittu T.A."/>
            <person name="Dodsworth S."/>
            <person name="Devilliers S."/>
            <person name="Muthumeenakshi S."/>
            <person name="Sreenivasaprasad S."/>
        </authorList>
    </citation>
    <scope>NUCLEOTIDE SEQUENCE</scope>
    <source>
        <strain evidence="2">D15/s37</strain>
    </source>
</reference>
<evidence type="ECO:0000313" key="3">
    <source>
        <dbReference type="Proteomes" id="UP001059893"/>
    </source>
</evidence>
<dbReference type="Proteomes" id="UP001059893">
    <property type="component" value="Unassembled WGS sequence"/>
</dbReference>